<evidence type="ECO:0000313" key="3">
    <source>
        <dbReference type="Proteomes" id="UP001302329"/>
    </source>
</evidence>
<dbReference type="InterPro" id="IPR031975">
    <property type="entry name" value="Pilin_GH"/>
</dbReference>
<keyword evidence="1" id="KW-0732">Signal</keyword>
<gene>
    <name evidence="2" type="ORF">VB739_01395</name>
</gene>
<keyword evidence="3" id="KW-1185">Reference proteome</keyword>
<dbReference type="Pfam" id="PF16734">
    <property type="entry name" value="Pilin_GH"/>
    <property type="match status" value="1"/>
</dbReference>
<organism evidence="2 3">
    <name type="scientific">Cyanobium gracile UHCC 0281</name>
    <dbReference type="NCBI Taxonomy" id="3110309"/>
    <lineage>
        <taxon>Bacteria</taxon>
        <taxon>Bacillati</taxon>
        <taxon>Cyanobacteriota</taxon>
        <taxon>Cyanophyceae</taxon>
        <taxon>Synechococcales</taxon>
        <taxon>Prochlorococcaceae</taxon>
        <taxon>Cyanobium</taxon>
    </lineage>
</organism>
<sequence length="174" mass="18435">MTSLLPRHDRPTLLACLLLGIAATCPGAGAQPQTSPDQTAALNAVARMMEAQRTYYQRNGAFRATVSNIQRDFGITLPASFNDAVRTTTEAAYSYVIPAQSPKMGQLNAYVGAAFLTPTQNPRITTIICMNSQPGQIRPADPQLVLGSLVANPTGRVVQCGDASVEVTASVVNE</sequence>
<comment type="caution">
    <text evidence="2">The sequence shown here is derived from an EMBL/GenBank/DDBJ whole genome shotgun (WGS) entry which is preliminary data.</text>
</comment>
<evidence type="ECO:0000313" key="2">
    <source>
        <dbReference type="EMBL" id="MEA5441204.1"/>
    </source>
</evidence>
<proteinExistence type="predicted"/>
<dbReference type="EMBL" id="JAYGHY010000003">
    <property type="protein sequence ID" value="MEA5441204.1"/>
    <property type="molecule type" value="Genomic_DNA"/>
</dbReference>
<name>A0ABU5SRR2_9CYAN</name>
<feature type="chain" id="PRO_5046668831" evidence="1">
    <location>
        <begin position="31"/>
        <end position="174"/>
    </location>
</feature>
<accession>A0ABU5SRR2</accession>
<reference evidence="2 3" key="1">
    <citation type="submission" date="2023-12" db="EMBL/GenBank/DDBJ databases">
        <title>Baltic Sea Cyanobacteria.</title>
        <authorList>
            <person name="Delbaje E."/>
            <person name="Fewer D.P."/>
            <person name="Shishido T.K."/>
        </authorList>
    </citation>
    <scope>NUCLEOTIDE SEQUENCE [LARGE SCALE GENOMIC DNA]</scope>
    <source>
        <strain evidence="2 3">UHCC 0281</strain>
    </source>
</reference>
<protein>
    <submittedName>
        <fullName evidence="2">Type IV pilin-like G/H family protein</fullName>
    </submittedName>
</protein>
<feature type="signal peptide" evidence="1">
    <location>
        <begin position="1"/>
        <end position="30"/>
    </location>
</feature>
<dbReference type="RefSeq" id="WP_323355357.1">
    <property type="nucleotide sequence ID" value="NZ_JAYGHY010000003.1"/>
</dbReference>
<evidence type="ECO:0000256" key="1">
    <source>
        <dbReference type="SAM" id="SignalP"/>
    </source>
</evidence>
<dbReference type="Proteomes" id="UP001302329">
    <property type="component" value="Unassembled WGS sequence"/>
</dbReference>